<keyword evidence="8" id="KW-0406">Ion transport</keyword>
<feature type="transmembrane region" description="Helical" evidence="12">
    <location>
        <begin position="150"/>
        <end position="171"/>
    </location>
</feature>
<feature type="transmembrane region" description="Helical" evidence="12">
    <location>
        <begin position="433"/>
        <end position="452"/>
    </location>
</feature>
<gene>
    <name evidence="14" type="primary">LOC108739370</name>
</gene>
<evidence type="ECO:0000256" key="11">
    <source>
        <dbReference type="RuleBase" id="RU362091"/>
    </source>
</evidence>
<evidence type="ECO:0000256" key="4">
    <source>
        <dbReference type="ARBA" id="ARBA00022475"/>
    </source>
</evidence>
<feature type="transmembrane region" description="Helical" evidence="12">
    <location>
        <begin position="402"/>
        <end position="421"/>
    </location>
</feature>
<dbReference type="Pfam" id="PF00474">
    <property type="entry name" value="SSF"/>
    <property type="match status" value="1"/>
</dbReference>
<evidence type="ECO:0000256" key="1">
    <source>
        <dbReference type="ARBA" id="ARBA00004651"/>
    </source>
</evidence>
<evidence type="ECO:0000256" key="9">
    <source>
        <dbReference type="ARBA" id="ARBA00023136"/>
    </source>
</evidence>
<evidence type="ECO:0000256" key="3">
    <source>
        <dbReference type="ARBA" id="ARBA00022448"/>
    </source>
</evidence>
<keyword evidence="6 12" id="KW-1133">Transmembrane helix</keyword>
<feature type="transmembrane region" description="Helical" evidence="12">
    <location>
        <begin position="459"/>
        <end position="481"/>
    </location>
</feature>
<reference evidence="14" key="1">
    <citation type="submission" date="2025-08" db="UniProtKB">
        <authorList>
            <consortium name="RefSeq"/>
        </authorList>
    </citation>
    <scope>IDENTIFICATION</scope>
    <source>
        <tissue evidence="14">Entire body</tissue>
    </source>
</reference>
<comment type="subcellular location">
    <subcellularLocation>
        <location evidence="1">Cell membrane</location>
        <topology evidence="1">Multi-pass membrane protein</topology>
    </subcellularLocation>
</comment>
<evidence type="ECO:0000256" key="8">
    <source>
        <dbReference type="ARBA" id="ARBA00023065"/>
    </source>
</evidence>
<evidence type="ECO:0000256" key="6">
    <source>
        <dbReference type="ARBA" id="ARBA00022989"/>
    </source>
</evidence>
<dbReference type="STRING" id="224129.A0A1W4X8M1"/>
<dbReference type="PROSITE" id="PS50283">
    <property type="entry name" value="NA_SOLUT_SYMP_3"/>
    <property type="match status" value="1"/>
</dbReference>
<keyword evidence="10" id="KW-0739">Sodium transport</keyword>
<dbReference type="OrthoDB" id="6132759at2759"/>
<dbReference type="CDD" id="cd11492">
    <property type="entry name" value="SLC5sbd_NIS-SMVT"/>
    <property type="match status" value="1"/>
</dbReference>
<keyword evidence="13" id="KW-1185">Reference proteome</keyword>
<dbReference type="InterPro" id="IPR051163">
    <property type="entry name" value="Sodium:Solute_Symporter_SSF"/>
</dbReference>
<dbReference type="InterPro" id="IPR038377">
    <property type="entry name" value="Na/Glc_symporter_sf"/>
</dbReference>
<evidence type="ECO:0000313" key="13">
    <source>
        <dbReference type="Proteomes" id="UP000192223"/>
    </source>
</evidence>
<dbReference type="GO" id="GO:0006814">
    <property type="term" value="P:sodium ion transport"/>
    <property type="evidence" value="ECO:0007669"/>
    <property type="project" value="UniProtKB-KW"/>
</dbReference>
<evidence type="ECO:0000256" key="10">
    <source>
        <dbReference type="ARBA" id="ARBA00023201"/>
    </source>
</evidence>
<feature type="transmembrane region" description="Helical" evidence="12">
    <location>
        <begin position="532"/>
        <end position="550"/>
    </location>
</feature>
<feature type="transmembrane region" description="Helical" evidence="12">
    <location>
        <begin position="255"/>
        <end position="272"/>
    </location>
</feature>
<feature type="transmembrane region" description="Helical" evidence="12">
    <location>
        <begin position="339"/>
        <end position="363"/>
    </location>
</feature>
<keyword evidence="9 12" id="KW-0472">Membrane</keyword>
<feature type="transmembrane region" description="Helical" evidence="12">
    <location>
        <begin position="293"/>
        <end position="319"/>
    </location>
</feature>
<evidence type="ECO:0000313" key="14">
    <source>
        <dbReference type="RefSeq" id="XP_018328753.1"/>
    </source>
</evidence>
<evidence type="ECO:0000256" key="7">
    <source>
        <dbReference type="ARBA" id="ARBA00023053"/>
    </source>
</evidence>
<name>A0A1W4X8M1_AGRPL</name>
<evidence type="ECO:0000256" key="2">
    <source>
        <dbReference type="ARBA" id="ARBA00006434"/>
    </source>
</evidence>
<dbReference type="InterPro" id="IPR001734">
    <property type="entry name" value="Na/solute_symporter"/>
</dbReference>
<comment type="similarity">
    <text evidence="2 11">Belongs to the sodium:solute symporter (SSF) (TC 2.A.21) family.</text>
</comment>
<keyword evidence="7" id="KW-0915">Sodium</keyword>
<dbReference type="NCBIfam" id="TIGR00813">
    <property type="entry name" value="sss"/>
    <property type="match status" value="1"/>
</dbReference>
<organism evidence="13 14">
    <name type="scientific">Agrilus planipennis</name>
    <name type="common">Emerald ash borer</name>
    <name type="synonym">Agrilus marcopoli</name>
    <dbReference type="NCBI Taxonomy" id="224129"/>
    <lineage>
        <taxon>Eukaryota</taxon>
        <taxon>Metazoa</taxon>
        <taxon>Ecdysozoa</taxon>
        <taxon>Arthropoda</taxon>
        <taxon>Hexapoda</taxon>
        <taxon>Insecta</taxon>
        <taxon>Pterygota</taxon>
        <taxon>Neoptera</taxon>
        <taxon>Endopterygota</taxon>
        <taxon>Coleoptera</taxon>
        <taxon>Polyphaga</taxon>
        <taxon>Elateriformia</taxon>
        <taxon>Buprestoidea</taxon>
        <taxon>Buprestidae</taxon>
        <taxon>Agrilinae</taxon>
        <taxon>Agrilus</taxon>
    </lineage>
</organism>
<keyword evidence="5 12" id="KW-0812">Transmembrane</keyword>
<protein>
    <submittedName>
        <fullName evidence="14">Sodium-coupled monocarboxylate transporter 1-like</fullName>
    </submittedName>
</protein>
<keyword evidence="4" id="KW-1003">Cell membrane</keyword>
<dbReference type="Proteomes" id="UP000192223">
    <property type="component" value="Unplaced"/>
</dbReference>
<dbReference type="GO" id="GO:0015293">
    <property type="term" value="F:symporter activity"/>
    <property type="evidence" value="ECO:0007669"/>
    <property type="project" value="TreeGrafter"/>
</dbReference>
<feature type="transmembrane region" description="Helical" evidence="12">
    <location>
        <begin position="208"/>
        <end position="235"/>
    </location>
</feature>
<feature type="transmembrane region" description="Helical" evidence="12">
    <location>
        <begin position="110"/>
        <end position="129"/>
    </location>
</feature>
<dbReference type="AlphaFoldDB" id="A0A1W4X8M1"/>
<feature type="transmembrane region" description="Helical" evidence="12">
    <location>
        <begin position="177"/>
        <end position="196"/>
    </location>
</feature>
<sequence length="610" mass="67040">MESTTVLSTPLTNFSIAANGPNDLRFSWIDYSFFTILLSFSTLVGIYHGCFGNKQATTVDYLHAGKTMNFFPVAISQIASHLSGVTLLGIPAEMYTHGTQYWSSVFTSAPLTVLVAIYVTLPVFYKLQLTSCYEYLTMRFDARLTKITSILYLIGILSHLPIVVYVPALAFNQVSGLSMYLTTPIVCMVCIFYTTVGGLKAVIWSDALQFTVTFATLAVIFVLGTSSVGGFAQIWNIASENNRIEFFNMNLDPTIRTTFWTIAIGNSIPWINNNAFSPISMQKYMAVPKYSHAVKVIIIFGIGTIITKSLSCFSGLMIFAKYHDCDPFQSKKIIKNDQLLPYFIMDVAGNIPGVAGLFIAGVFSTALSTMASGLNTTAGTIYKNFIANWLPKDTSEKTASNIMKMIVIVTGLICSGLVFIVDKLGAVLQVSMSFHGLTTGTHMGIFLLGMFFPSANATGAFWGSVASLTLTAILVFGAQVYTYQGKMKIPTLPASVEGCNPPLNVTNFSNQTVTQAVASGGDQVFWLFRISFYYYPLIGVILCIVLGLIISHFTKDEKEKIVDADLFNPYILRFISRKHFSTTPVKYASAEKAFQMTEVQENVKCTPENK</sequence>
<dbReference type="RefSeq" id="XP_018328753.1">
    <property type="nucleotide sequence ID" value="XM_018473251.2"/>
</dbReference>
<dbReference type="GeneID" id="108739370"/>
<accession>A0A1W4X8M1</accession>
<dbReference type="PANTHER" id="PTHR42985">
    <property type="entry name" value="SODIUM-COUPLED MONOCARBOXYLATE TRANSPORTER"/>
    <property type="match status" value="1"/>
</dbReference>
<dbReference type="Gene3D" id="1.20.1730.10">
    <property type="entry name" value="Sodium/glucose cotransporter"/>
    <property type="match status" value="1"/>
</dbReference>
<dbReference type="PANTHER" id="PTHR42985:SF21">
    <property type="entry name" value="SODIUM-DEPENDENT MULTIVITAMIN TRANSPORTER-LIKE PROTEIN"/>
    <property type="match status" value="1"/>
</dbReference>
<feature type="transmembrane region" description="Helical" evidence="12">
    <location>
        <begin position="31"/>
        <end position="50"/>
    </location>
</feature>
<evidence type="ECO:0000256" key="5">
    <source>
        <dbReference type="ARBA" id="ARBA00022692"/>
    </source>
</evidence>
<evidence type="ECO:0000256" key="12">
    <source>
        <dbReference type="SAM" id="Phobius"/>
    </source>
</evidence>
<proteinExistence type="inferred from homology"/>
<dbReference type="InParanoid" id="A0A1W4X8M1"/>
<keyword evidence="3" id="KW-0813">Transport</keyword>
<dbReference type="KEGG" id="apln:108739370"/>
<dbReference type="GO" id="GO:0005886">
    <property type="term" value="C:plasma membrane"/>
    <property type="evidence" value="ECO:0007669"/>
    <property type="project" value="UniProtKB-SubCell"/>
</dbReference>
<feature type="transmembrane region" description="Helical" evidence="12">
    <location>
        <begin position="70"/>
        <end position="90"/>
    </location>
</feature>